<comment type="pathway">
    <text evidence="2 14">Cofactor biosynthesis; NAD(+) biosynthesis; deamido-NAD(+) from nicotinate D-ribonucleotide: step 1/1.</text>
</comment>
<dbReference type="PANTHER" id="PTHR39321:SF3">
    <property type="entry name" value="PHOSPHOPANTETHEINE ADENYLYLTRANSFERASE"/>
    <property type="match status" value="1"/>
</dbReference>
<evidence type="ECO:0000256" key="4">
    <source>
        <dbReference type="ARBA" id="ARBA00022679"/>
    </source>
</evidence>
<keyword evidence="3 14" id="KW-0662">Pyridine nucleotide biosynthesis</keyword>
<dbReference type="RefSeq" id="WP_031588585.1">
    <property type="nucleotide sequence ID" value="NZ_JNKN01000004.1"/>
</dbReference>
<accession>A0A0R2HM19</accession>
<evidence type="ECO:0000256" key="3">
    <source>
        <dbReference type="ARBA" id="ARBA00022642"/>
    </source>
</evidence>
<reference evidence="16 17" key="1">
    <citation type="journal article" date="2015" name="Genome Announc.">
        <title>Expanding the biotechnology potential of lactobacilli through comparative genomics of 213 strains and associated genera.</title>
        <authorList>
            <person name="Sun Z."/>
            <person name="Harris H.M."/>
            <person name="McCann A."/>
            <person name="Guo C."/>
            <person name="Argimon S."/>
            <person name="Zhang W."/>
            <person name="Yang X."/>
            <person name="Jeffery I.B."/>
            <person name="Cooney J.C."/>
            <person name="Kagawa T.F."/>
            <person name="Liu W."/>
            <person name="Song Y."/>
            <person name="Salvetti E."/>
            <person name="Wrobel A."/>
            <person name="Rasinkangas P."/>
            <person name="Parkhill J."/>
            <person name="Rea M.C."/>
            <person name="O'Sullivan O."/>
            <person name="Ritari J."/>
            <person name="Douillard F.P."/>
            <person name="Paul Ross R."/>
            <person name="Yang R."/>
            <person name="Briner A.E."/>
            <person name="Felis G.E."/>
            <person name="de Vos W.M."/>
            <person name="Barrangou R."/>
            <person name="Klaenhammer T.R."/>
            <person name="Caufield P.W."/>
            <person name="Cui Y."/>
            <person name="Zhang H."/>
            <person name="O'Toole P.W."/>
        </authorList>
    </citation>
    <scope>NUCLEOTIDE SEQUENCE [LARGE SCALE GENOMIC DNA]</scope>
    <source>
        <strain evidence="16 17">DSM 20405</strain>
    </source>
</reference>
<dbReference type="GO" id="GO:0008803">
    <property type="term" value="F:bis(5'-nucleosyl)-tetraphosphatase (symmetrical) activity"/>
    <property type="evidence" value="ECO:0007669"/>
    <property type="project" value="UniProtKB-EC"/>
</dbReference>
<dbReference type="InterPro" id="IPR006674">
    <property type="entry name" value="HD_domain"/>
</dbReference>
<dbReference type="NCBIfam" id="NF005519">
    <property type="entry name" value="PRK07152.1"/>
    <property type="match status" value="1"/>
</dbReference>
<dbReference type="CDD" id="cd00077">
    <property type="entry name" value="HDc"/>
    <property type="match status" value="1"/>
</dbReference>
<evidence type="ECO:0000256" key="2">
    <source>
        <dbReference type="ARBA" id="ARBA00005019"/>
    </source>
</evidence>
<keyword evidence="7 14" id="KW-0547">Nucleotide-binding</keyword>
<evidence type="ECO:0000256" key="6">
    <source>
        <dbReference type="ARBA" id="ARBA00022723"/>
    </source>
</evidence>
<dbReference type="AlphaFoldDB" id="A0A0R2HM19"/>
<dbReference type="SUPFAM" id="SSF109604">
    <property type="entry name" value="HD-domain/PDEase-like"/>
    <property type="match status" value="1"/>
</dbReference>
<dbReference type="InterPro" id="IPR014729">
    <property type="entry name" value="Rossmann-like_a/b/a_fold"/>
</dbReference>
<evidence type="ECO:0000256" key="8">
    <source>
        <dbReference type="ARBA" id="ARBA00022801"/>
    </source>
</evidence>
<evidence type="ECO:0000256" key="12">
    <source>
        <dbReference type="ARBA" id="ARBA00048721"/>
    </source>
</evidence>
<evidence type="ECO:0000313" key="16">
    <source>
        <dbReference type="EMBL" id="KRN51132.1"/>
    </source>
</evidence>
<dbReference type="InterPro" id="IPR004821">
    <property type="entry name" value="Cyt_trans-like"/>
</dbReference>
<comment type="catalytic activity">
    <reaction evidence="12 14">
        <text>nicotinate beta-D-ribonucleotide + ATP + H(+) = deamido-NAD(+) + diphosphate</text>
        <dbReference type="Rhea" id="RHEA:22860"/>
        <dbReference type="ChEBI" id="CHEBI:15378"/>
        <dbReference type="ChEBI" id="CHEBI:30616"/>
        <dbReference type="ChEBI" id="CHEBI:33019"/>
        <dbReference type="ChEBI" id="CHEBI:57502"/>
        <dbReference type="ChEBI" id="CHEBI:58437"/>
        <dbReference type="EC" id="2.7.7.18"/>
    </reaction>
</comment>
<dbReference type="GO" id="GO:0046872">
    <property type="term" value="F:metal ion binding"/>
    <property type="evidence" value="ECO:0007669"/>
    <property type="project" value="UniProtKB-KW"/>
</dbReference>
<evidence type="ECO:0000256" key="10">
    <source>
        <dbReference type="ARBA" id="ARBA00023004"/>
    </source>
</evidence>
<keyword evidence="9 14" id="KW-0067">ATP-binding</keyword>
<proteinExistence type="inferred from homology"/>
<dbReference type="Proteomes" id="UP000051841">
    <property type="component" value="Unassembled WGS sequence"/>
</dbReference>
<evidence type="ECO:0000256" key="13">
    <source>
        <dbReference type="ARBA" id="ARBA00049417"/>
    </source>
</evidence>
<name>A0A0R2HM19_9FIRM</name>
<dbReference type="InterPro" id="IPR005249">
    <property type="entry name" value="YqeK"/>
</dbReference>
<organism evidence="16 17">
    <name type="scientific">Kandleria vitulina DSM 20405</name>
    <dbReference type="NCBI Taxonomy" id="1410657"/>
    <lineage>
        <taxon>Bacteria</taxon>
        <taxon>Bacillati</taxon>
        <taxon>Bacillota</taxon>
        <taxon>Erysipelotrichia</taxon>
        <taxon>Erysipelotrichales</taxon>
        <taxon>Coprobacillaceae</taxon>
        <taxon>Kandleria</taxon>
    </lineage>
</organism>
<keyword evidence="6" id="KW-0479">Metal-binding</keyword>
<dbReference type="GO" id="GO:0009435">
    <property type="term" value="P:NAD+ biosynthetic process"/>
    <property type="evidence" value="ECO:0007669"/>
    <property type="project" value="UniProtKB-UniRule"/>
</dbReference>
<dbReference type="NCBIfam" id="TIGR00125">
    <property type="entry name" value="cyt_tran_rel"/>
    <property type="match status" value="1"/>
</dbReference>
<dbReference type="NCBIfam" id="TIGR00488">
    <property type="entry name" value="bis(5'-nucleosyl)-tetraphosphatase (symmetrical) YqeK"/>
    <property type="match status" value="1"/>
</dbReference>
<gene>
    <name evidence="14" type="primary">nadD</name>
    <name evidence="16" type="ORF">IV49_GL001208</name>
</gene>
<evidence type="ECO:0000313" key="17">
    <source>
        <dbReference type="Proteomes" id="UP000051841"/>
    </source>
</evidence>
<comment type="similarity">
    <text evidence="14">Belongs to the NadD family.</text>
</comment>
<keyword evidence="11 14" id="KW-0520">NAD</keyword>
<dbReference type="Gene3D" id="3.40.50.620">
    <property type="entry name" value="HUPs"/>
    <property type="match status" value="1"/>
</dbReference>
<dbReference type="EMBL" id="JQBL01000003">
    <property type="protein sequence ID" value="KRN51132.1"/>
    <property type="molecule type" value="Genomic_DNA"/>
</dbReference>
<keyword evidence="10" id="KW-0408">Iron</keyword>
<dbReference type="GO" id="GO:0005524">
    <property type="term" value="F:ATP binding"/>
    <property type="evidence" value="ECO:0007669"/>
    <property type="project" value="UniProtKB-KW"/>
</dbReference>
<dbReference type="SUPFAM" id="SSF52374">
    <property type="entry name" value="Nucleotidylyl transferase"/>
    <property type="match status" value="1"/>
</dbReference>
<dbReference type="Pfam" id="PF01467">
    <property type="entry name" value="CTP_transf_like"/>
    <property type="match status" value="1"/>
</dbReference>
<keyword evidence="8" id="KW-0378">Hydrolase</keyword>
<dbReference type="GO" id="GO:0004515">
    <property type="term" value="F:nicotinate-nucleotide adenylyltransferase activity"/>
    <property type="evidence" value="ECO:0007669"/>
    <property type="project" value="UniProtKB-UniRule"/>
</dbReference>
<dbReference type="CDD" id="cd02165">
    <property type="entry name" value="NMNAT"/>
    <property type="match status" value="1"/>
</dbReference>
<dbReference type="PANTHER" id="PTHR39321">
    <property type="entry name" value="NICOTINATE-NUCLEOTIDE ADENYLYLTRANSFERASE-RELATED"/>
    <property type="match status" value="1"/>
</dbReference>
<comment type="function">
    <text evidence="1 14">Catalyzes the reversible adenylation of nicotinate mononucleotide (NaMN) to nicotinic acid adenine dinucleotide (NaAD).</text>
</comment>
<evidence type="ECO:0000256" key="5">
    <source>
        <dbReference type="ARBA" id="ARBA00022695"/>
    </source>
</evidence>
<comment type="caution">
    <text evidence="16">The sequence shown here is derived from an EMBL/GenBank/DDBJ whole genome shotgun (WGS) entry which is preliminary data.</text>
</comment>
<dbReference type="EC" id="2.7.7.18" evidence="14"/>
<dbReference type="HAMAP" id="MF_00244">
    <property type="entry name" value="NaMN_adenylyltr"/>
    <property type="match status" value="1"/>
</dbReference>
<evidence type="ECO:0000256" key="7">
    <source>
        <dbReference type="ARBA" id="ARBA00022741"/>
    </source>
</evidence>
<dbReference type="InterPro" id="IPR005248">
    <property type="entry name" value="NadD/NMNAT"/>
</dbReference>
<keyword evidence="5 14" id="KW-0548">Nucleotidyltransferase</keyword>
<dbReference type="NCBIfam" id="TIGR00482">
    <property type="entry name" value="nicotinate (nicotinamide) nucleotide adenylyltransferase"/>
    <property type="match status" value="1"/>
</dbReference>
<protein>
    <recommendedName>
        <fullName evidence="14">Probable nicotinate-nucleotide adenylyltransferase</fullName>
        <ecNumber evidence="14">2.7.7.18</ecNumber>
    </recommendedName>
    <alternativeName>
        <fullName evidence="14">Deamido-NAD(+) diphosphorylase</fullName>
    </alternativeName>
    <alternativeName>
        <fullName evidence="14">Deamido-NAD(+) pyrophosphorylase</fullName>
    </alternativeName>
    <alternativeName>
        <fullName evidence="14">Nicotinate mononucleotide adenylyltransferase</fullName>
        <shortName evidence="14">NaMN adenylyltransferase</shortName>
    </alternativeName>
</protein>
<evidence type="ECO:0000256" key="1">
    <source>
        <dbReference type="ARBA" id="ARBA00002324"/>
    </source>
</evidence>
<dbReference type="Pfam" id="PF01966">
    <property type="entry name" value="HD"/>
    <property type="match status" value="1"/>
</dbReference>
<dbReference type="PATRIC" id="fig|1410657.5.peg.1250"/>
<evidence type="ECO:0000259" key="15">
    <source>
        <dbReference type="PROSITE" id="PS51831"/>
    </source>
</evidence>
<dbReference type="SMART" id="SM00471">
    <property type="entry name" value="HDc"/>
    <property type="match status" value="1"/>
</dbReference>
<dbReference type="PROSITE" id="PS51831">
    <property type="entry name" value="HD"/>
    <property type="match status" value="1"/>
</dbReference>
<keyword evidence="17" id="KW-1185">Reference proteome</keyword>
<keyword evidence="4 14" id="KW-0808">Transferase</keyword>
<evidence type="ECO:0000256" key="14">
    <source>
        <dbReference type="HAMAP-Rule" id="MF_00244"/>
    </source>
</evidence>
<dbReference type="Gene3D" id="1.10.3210.10">
    <property type="entry name" value="Hypothetical protein af1432"/>
    <property type="match status" value="1"/>
</dbReference>
<feature type="domain" description="HD" evidence="15">
    <location>
        <begin position="198"/>
        <end position="310"/>
    </location>
</feature>
<dbReference type="UniPathway" id="UPA00253">
    <property type="reaction ID" value="UER00332"/>
</dbReference>
<evidence type="ECO:0000256" key="11">
    <source>
        <dbReference type="ARBA" id="ARBA00023027"/>
    </source>
</evidence>
<dbReference type="InterPro" id="IPR003607">
    <property type="entry name" value="HD/PDEase_dom"/>
</dbReference>
<evidence type="ECO:0000256" key="9">
    <source>
        <dbReference type="ARBA" id="ARBA00022840"/>
    </source>
</evidence>
<sequence length="366" mass="42376">MKVGLLGGSFDPIHKGHVSIVKEAIKHFDLDCFYFIPTKNNPWKDHTVASGEERYEMIEIATSDEEKIKIDRIELDASENGKNYTIDTLRALVKMHPDVSYYYLMGMDQAASFDKWVEAENISKLVQLVAFNRADYPSDHENLDRYHFIKMNNVEMKASSSEIKEGHLEMLDERVLAYISRKGLYLETMIKPYLSLKRYNHSLSVAKLTREFAKCNGIDPQKGYIAGLMHDIAKEMDHKKASLIMSQEFAQFMDKPVPVWHQWLSAYLCKKDFLLDDKEILKAIEDHTTASTSMSVLGKCLYCADKLDPLRGYDSSKEIEICKENIHVGFSRQLKQFYDFSKAKNREIDPLFFEVYKTYGEGDIYD</sequence>
<comment type="catalytic activity">
    <reaction evidence="13">
        <text>P(1),P(4)-bis(5'-adenosyl) tetraphosphate + H2O = 2 ADP + 2 H(+)</text>
        <dbReference type="Rhea" id="RHEA:24252"/>
        <dbReference type="ChEBI" id="CHEBI:15377"/>
        <dbReference type="ChEBI" id="CHEBI:15378"/>
        <dbReference type="ChEBI" id="CHEBI:58141"/>
        <dbReference type="ChEBI" id="CHEBI:456216"/>
        <dbReference type="EC" id="3.6.1.41"/>
    </reaction>
</comment>